<comment type="caution">
    <text evidence="1">The sequence shown here is derived from an EMBL/GenBank/DDBJ whole genome shotgun (WGS) entry which is preliminary data.</text>
</comment>
<evidence type="ECO:0008006" key="3">
    <source>
        <dbReference type="Google" id="ProtNLM"/>
    </source>
</evidence>
<reference evidence="1 2" key="1">
    <citation type="submission" date="2019-06" db="EMBL/GenBank/DDBJ databases">
        <title>Genomic Encyclopedia of Type Strains, Phase IV (KMG-V): Genome sequencing to study the core and pangenomes of soil and plant-associated prokaryotes.</title>
        <authorList>
            <person name="Whitman W."/>
        </authorList>
    </citation>
    <scope>NUCLEOTIDE SEQUENCE [LARGE SCALE GENOMIC DNA]</scope>
    <source>
        <strain evidence="1 2">BR 11796</strain>
    </source>
</reference>
<protein>
    <recommendedName>
        <fullName evidence="3">Restriction endonuclease</fullName>
    </recommendedName>
</protein>
<accession>A0A560BJW7</accession>
<name>A0A560BJW7_AZOBR</name>
<dbReference type="Proteomes" id="UP000316083">
    <property type="component" value="Unassembled WGS sequence"/>
</dbReference>
<evidence type="ECO:0000313" key="2">
    <source>
        <dbReference type="Proteomes" id="UP000316083"/>
    </source>
</evidence>
<dbReference type="AlphaFoldDB" id="A0A560BJW7"/>
<dbReference type="RefSeq" id="WP_145674053.1">
    <property type="nucleotide sequence ID" value="NZ_VITF01000002.1"/>
</dbReference>
<evidence type="ECO:0000313" key="1">
    <source>
        <dbReference type="EMBL" id="TWA72914.1"/>
    </source>
</evidence>
<gene>
    <name evidence="1" type="ORF">FBZ82_102516</name>
</gene>
<organism evidence="1 2">
    <name type="scientific">Azospirillum brasilense</name>
    <dbReference type="NCBI Taxonomy" id="192"/>
    <lineage>
        <taxon>Bacteria</taxon>
        <taxon>Pseudomonadati</taxon>
        <taxon>Pseudomonadota</taxon>
        <taxon>Alphaproteobacteria</taxon>
        <taxon>Rhodospirillales</taxon>
        <taxon>Azospirillaceae</taxon>
        <taxon>Azospirillum</taxon>
    </lineage>
</organism>
<sequence>MAARKPAPKARDDEKDQILKLRMRRALWAQGYHCPVRVDLSHFEFKETGRLDRMSITDIDVLGIRFDPDLRRRVVVADCKSGAESGPNRMFWLSGIMRFFGADEGFFVKPSVNRHARPLASKLDIRVVDDKALEVLENGVNAESIKVRVGDKEADDFFIDNWGIKVPSGEAPTEGQIRVKSVFHYVQFMYWVMDEYRNIANIIDRFHHIKNDIDPFNVSHKILGYVGLQRLTLSILNMASVVYSRDVNELDRQIKLYFFGGTFFLRERERTVELLNNLFGSENDVMSLEPSYFGELSEITNRLIKNSSPSSKLLLHSDAVIYSFIVGGSDVKADMGNEYSLESIILLRRIADFFVKSAEMPPEMFHELSVL</sequence>
<dbReference type="EMBL" id="VITF01000002">
    <property type="protein sequence ID" value="TWA72914.1"/>
    <property type="molecule type" value="Genomic_DNA"/>
</dbReference>
<proteinExistence type="predicted"/>